<accession>A0A0V0SV67</accession>
<comment type="caution">
    <text evidence="2">The sequence shown here is derived from an EMBL/GenBank/DDBJ whole genome shotgun (WGS) entry which is preliminary data.</text>
</comment>
<evidence type="ECO:0000256" key="1">
    <source>
        <dbReference type="SAM" id="MobiDB-lite"/>
    </source>
</evidence>
<gene>
    <name evidence="2" type="ORF">T05_5048</name>
</gene>
<dbReference type="OrthoDB" id="5931884at2759"/>
<keyword evidence="3" id="KW-1185">Reference proteome</keyword>
<organism evidence="2 3">
    <name type="scientific">Trichinella murrelli</name>
    <dbReference type="NCBI Taxonomy" id="144512"/>
    <lineage>
        <taxon>Eukaryota</taxon>
        <taxon>Metazoa</taxon>
        <taxon>Ecdysozoa</taxon>
        <taxon>Nematoda</taxon>
        <taxon>Enoplea</taxon>
        <taxon>Dorylaimia</taxon>
        <taxon>Trichinellida</taxon>
        <taxon>Trichinellidae</taxon>
        <taxon>Trichinella</taxon>
    </lineage>
</organism>
<feature type="compositionally biased region" description="Basic residues" evidence="1">
    <location>
        <begin position="41"/>
        <end position="50"/>
    </location>
</feature>
<dbReference type="AlphaFoldDB" id="A0A0V0SV67"/>
<feature type="non-terminal residue" evidence="2">
    <location>
        <position position="135"/>
    </location>
</feature>
<protein>
    <submittedName>
        <fullName evidence="2">Uncharacterized protein</fullName>
    </submittedName>
</protein>
<dbReference type="EMBL" id="JYDJ01002324">
    <property type="protein sequence ID" value="KRX30634.1"/>
    <property type="molecule type" value="Genomic_DNA"/>
</dbReference>
<proteinExistence type="predicted"/>
<dbReference type="Proteomes" id="UP000055048">
    <property type="component" value="Unassembled WGS sequence"/>
</dbReference>
<sequence>MATWWDHRRTKCHHGTLPPCWKRRSKEVRPSTNAQTWNRKENRRRVHRKPGAVAELSTGREETHGMRRCPPGKPGEVSDGSVTLPSGGSMFRTEQHRLSRCDLARGWWLKVAGRTRTIPAPRRPDRYLGIWQPRS</sequence>
<name>A0A0V0SV67_9BILA</name>
<feature type="region of interest" description="Disordered" evidence="1">
    <location>
        <begin position="26"/>
        <end position="90"/>
    </location>
</feature>
<evidence type="ECO:0000313" key="2">
    <source>
        <dbReference type="EMBL" id="KRX30634.1"/>
    </source>
</evidence>
<evidence type="ECO:0000313" key="3">
    <source>
        <dbReference type="Proteomes" id="UP000055048"/>
    </source>
</evidence>
<dbReference type="STRING" id="144512.A0A0V0SV67"/>
<reference evidence="2 3" key="1">
    <citation type="submission" date="2015-01" db="EMBL/GenBank/DDBJ databases">
        <title>Evolution of Trichinella species and genotypes.</title>
        <authorList>
            <person name="Korhonen P.K."/>
            <person name="Edoardo P."/>
            <person name="Giuseppe L.R."/>
            <person name="Gasser R.B."/>
        </authorList>
    </citation>
    <scope>NUCLEOTIDE SEQUENCE [LARGE SCALE GENOMIC DNA]</scope>
    <source>
        <strain evidence="2">ISS417</strain>
    </source>
</reference>